<dbReference type="EMBL" id="JAUJFL010000002">
    <property type="protein sequence ID" value="KAK2611271.1"/>
    <property type="molecule type" value="Genomic_DNA"/>
</dbReference>
<feature type="compositionally biased region" description="Pro residues" evidence="1">
    <location>
        <begin position="309"/>
        <end position="318"/>
    </location>
</feature>
<protein>
    <submittedName>
        <fullName evidence="2">Uncharacterized protein</fullName>
    </submittedName>
</protein>
<name>A0AAD9SME3_PHOAM</name>
<feature type="region of interest" description="Disordered" evidence="1">
    <location>
        <begin position="1"/>
        <end position="32"/>
    </location>
</feature>
<feature type="compositionally biased region" description="Basic and acidic residues" evidence="1">
    <location>
        <begin position="7"/>
        <end position="22"/>
    </location>
</feature>
<feature type="compositionally biased region" description="Low complexity" evidence="1">
    <location>
        <begin position="319"/>
        <end position="328"/>
    </location>
</feature>
<proteinExistence type="predicted"/>
<accession>A0AAD9SME3</accession>
<feature type="region of interest" description="Disordered" evidence="1">
    <location>
        <begin position="260"/>
        <end position="328"/>
    </location>
</feature>
<dbReference type="AlphaFoldDB" id="A0AAD9SME3"/>
<sequence>MHFPFCDGKRRRDAKLTQRHPIDWTPEPHGQTDTNRLLAGDVDAIADLTTLIARAGLTSARVPHLNTSGVVATSELLHCGNDESIRKLAEDQAIAQRRSQAARPWGLRSLFFSNASLIGEDFQQALMNLYGESSPLSVDNDKKVSPSIACQGHWKLVYCSGKDCDAQHSHPEISHSGPPVTQKVLSVPVQADQRVSLTQSLEEELQAQEVDEGEEEFPFDAHLGDEAEYEQALCEVIAIASRPGSAKLVSLGRKKYFQSSGTVSAGAKKAGSSDEERWSTQPQTGCPESESPRRVRLSLMGPQSGPPAIALPPNPPSPAISWPLRSGR</sequence>
<evidence type="ECO:0000256" key="1">
    <source>
        <dbReference type="SAM" id="MobiDB-lite"/>
    </source>
</evidence>
<gene>
    <name evidence="2" type="ORF">N8I77_004626</name>
</gene>
<dbReference type="Proteomes" id="UP001265746">
    <property type="component" value="Unassembled WGS sequence"/>
</dbReference>
<reference evidence="2" key="1">
    <citation type="submission" date="2023-06" db="EMBL/GenBank/DDBJ databases">
        <authorList>
            <person name="Noh H."/>
        </authorList>
    </citation>
    <scope>NUCLEOTIDE SEQUENCE</scope>
    <source>
        <strain evidence="2">DUCC20226</strain>
    </source>
</reference>
<evidence type="ECO:0000313" key="3">
    <source>
        <dbReference type="Proteomes" id="UP001265746"/>
    </source>
</evidence>
<keyword evidence="3" id="KW-1185">Reference proteome</keyword>
<evidence type="ECO:0000313" key="2">
    <source>
        <dbReference type="EMBL" id="KAK2611271.1"/>
    </source>
</evidence>
<comment type="caution">
    <text evidence="2">The sequence shown here is derived from an EMBL/GenBank/DDBJ whole genome shotgun (WGS) entry which is preliminary data.</text>
</comment>
<organism evidence="2 3">
    <name type="scientific">Phomopsis amygdali</name>
    <name type="common">Fusicoccum amygdali</name>
    <dbReference type="NCBI Taxonomy" id="1214568"/>
    <lineage>
        <taxon>Eukaryota</taxon>
        <taxon>Fungi</taxon>
        <taxon>Dikarya</taxon>
        <taxon>Ascomycota</taxon>
        <taxon>Pezizomycotina</taxon>
        <taxon>Sordariomycetes</taxon>
        <taxon>Sordariomycetidae</taxon>
        <taxon>Diaporthales</taxon>
        <taxon>Diaporthaceae</taxon>
        <taxon>Diaporthe</taxon>
    </lineage>
</organism>